<dbReference type="EC" id="3.1.1.14" evidence="4"/>
<dbReference type="PANTHER" id="PTHR33428:SF2">
    <property type="entry name" value="CHLOROPHYLLASE-2"/>
    <property type="match status" value="1"/>
</dbReference>
<comment type="similarity">
    <text evidence="3">Belongs to the AB hydrolase superfamily. Lipase family.</text>
</comment>
<dbReference type="Pfam" id="PF07224">
    <property type="entry name" value="Chlorophyllase"/>
    <property type="match status" value="1"/>
</dbReference>
<dbReference type="Proteomes" id="UP001159364">
    <property type="component" value="Linkage Group LG04"/>
</dbReference>
<dbReference type="GO" id="GO:0015996">
    <property type="term" value="P:chlorophyll catabolic process"/>
    <property type="evidence" value="ECO:0007669"/>
    <property type="project" value="UniProtKB-KW"/>
</dbReference>
<evidence type="ECO:0000256" key="6">
    <source>
        <dbReference type="ARBA" id="ARBA00022801"/>
    </source>
</evidence>
<keyword evidence="11" id="KW-1185">Reference proteome</keyword>
<dbReference type="PANTHER" id="PTHR33428">
    <property type="entry name" value="CHLOROPHYLLASE-2, CHLOROPLASTIC"/>
    <property type="match status" value="1"/>
</dbReference>
<evidence type="ECO:0000256" key="3">
    <source>
        <dbReference type="ARBA" id="ARBA00010701"/>
    </source>
</evidence>
<dbReference type="GO" id="GO:0005829">
    <property type="term" value="C:cytosol"/>
    <property type="evidence" value="ECO:0007669"/>
    <property type="project" value="UniProtKB-SubCell"/>
</dbReference>
<name>A0AAV8TNH4_9ROSI</name>
<keyword evidence="6" id="KW-0378">Hydrolase</keyword>
<evidence type="ECO:0000256" key="2">
    <source>
        <dbReference type="ARBA" id="ARBA00005212"/>
    </source>
</evidence>
<feature type="active site" description="Nucleophile" evidence="9">
    <location>
        <position position="146"/>
    </location>
</feature>
<dbReference type="Gene3D" id="3.40.50.1820">
    <property type="entry name" value="alpha/beta hydrolase"/>
    <property type="match status" value="1"/>
</dbReference>
<evidence type="ECO:0000256" key="7">
    <source>
        <dbReference type="ARBA" id="ARBA00022817"/>
    </source>
</evidence>
<dbReference type="EMBL" id="JAIWQS010000004">
    <property type="protein sequence ID" value="KAJ8768422.1"/>
    <property type="molecule type" value="Genomic_DNA"/>
</dbReference>
<gene>
    <name evidence="10" type="ORF">K2173_021575</name>
</gene>
<dbReference type="InterPro" id="IPR048264">
    <property type="entry name" value="Chlorophyllase"/>
</dbReference>
<evidence type="ECO:0000256" key="1">
    <source>
        <dbReference type="ARBA" id="ARBA00004514"/>
    </source>
</evidence>
<protein>
    <recommendedName>
        <fullName evidence="4">chlorophyllase</fullName>
        <ecNumber evidence="4">3.1.1.14</ecNumber>
    </recommendedName>
</protein>
<sequence>MSCSCGSRAATTDVYELGKYKTVLEAVESSGSAWTCRNKTASSSPPVPPPKPLLIATPCEAGEYPLLLFLHGYLLSNSFYSQLIQHVASHGFIVIAPQLYSVAGPDSSDEIKATADITNWLSKGLHYLLPPHVQPNLTKLALAGHSRGGKTAFALTLGKATTDLKFSALIGVDPVDGMDKGKQTPPPVLTYVPHSFDLNMAVMIIGSGYGDTKRNPLFPPCAPKGVNHVDFFNECRKPACYFVVKNYGHLDMLDDDTKGIKGKATYCLCKNGESREPMRRFVAGATVAFLQTFLGGDSSHLMALKDGQSGPVDLEVVKFLV</sequence>
<evidence type="ECO:0000256" key="4">
    <source>
        <dbReference type="ARBA" id="ARBA00013226"/>
    </source>
</evidence>
<comment type="pathway">
    <text evidence="2">Porphyrin-containing compound metabolism; chlorophyll degradation.</text>
</comment>
<dbReference type="PIRSF" id="PIRSF038128">
    <property type="entry name" value="Chlorophyllase_chloroplast"/>
    <property type="match status" value="1"/>
</dbReference>
<dbReference type="InterPro" id="IPR029058">
    <property type="entry name" value="AB_hydrolase_fold"/>
</dbReference>
<dbReference type="AlphaFoldDB" id="A0AAV8TNH4"/>
<evidence type="ECO:0000313" key="11">
    <source>
        <dbReference type="Proteomes" id="UP001159364"/>
    </source>
</evidence>
<keyword evidence="7" id="KW-0881">Chlorophyll catabolism</keyword>
<evidence type="ECO:0000313" key="10">
    <source>
        <dbReference type="EMBL" id="KAJ8768422.1"/>
    </source>
</evidence>
<comment type="catalytic activity">
    <reaction evidence="8">
        <text>a chlorophyll + H2O = a chlorophyllide + phytol + H(+)</text>
        <dbReference type="Rhea" id="RHEA:19605"/>
        <dbReference type="ChEBI" id="CHEBI:15377"/>
        <dbReference type="ChEBI" id="CHEBI:15378"/>
        <dbReference type="ChEBI" id="CHEBI:17327"/>
        <dbReference type="ChEBI" id="CHEBI:139291"/>
        <dbReference type="ChEBI" id="CHEBI:139292"/>
        <dbReference type="EC" id="3.1.1.14"/>
    </reaction>
    <physiologicalReaction direction="left-to-right" evidence="8">
        <dbReference type="Rhea" id="RHEA:19606"/>
    </physiologicalReaction>
</comment>
<dbReference type="FunFam" id="3.40.50.1820:FF:000159">
    <property type="entry name" value="Chlorophyllase-2, chloroplastic"/>
    <property type="match status" value="1"/>
</dbReference>
<accession>A0AAV8TNH4</accession>
<feature type="active site" description="Charge relay system" evidence="9">
    <location>
        <position position="249"/>
    </location>
</feature>
<dbReference type="SUPFAM" id="SSF53474">
    <property type="entry name" value="alpha/beta-Hydrolases"/>
    <property type="match status" value="1"/>
</dbReference>
<evidence type="ECO:0000256" key="8">
    <source>
        <dbReference type="ARBA" id="ARBA00053022"/>
    </source>
</evidence>
<reference evidence="10 11" key="1">
    <citation type="submission" date="2021-09" db="EMBL/GenBank/DDBJ databases">
        <title>Genomic insights and catalytic innovation underlie evolution of tropane alkaloids biosynthesis.</title>
        <authorList>
            <person name="Wang Y.-J."/>
            <person name="Tian T."/>
            <person name="Huang J.-P."/>
            <person name="Huang S.-X."/>
        </authorList>
    </citation>
    <scope>NUCLEOTIDE SEQUENCE [LARGE SCALE GENOMIC DNA]</scope>
    <source>
        <strain evidence="10">KIB-2018</strain>
        <tissue evidence="10">Leaf</tissue>
    </source>
</reference>
<evidence type="ECO:0000256" key="5">
    <source>
        <dbReference type="ARBA" id="ARBA00022490"/>
    </source>
</evidence>
<dbReference type="GO" id="GO:0047746">
    <property type="term" value="F:chlorophyllase activity"/>
    <property type="evidence" value="ECO:0007669"/>
    <property type="project" value="UniProtKB-EC"/>
</dbReference>
<comment type="caution">
    <text evidence="10">The sequence shown here is derived from an EMBL/GenBank/DDBJ whole genome shotgun (WGS) entry which is preliminary data.</text>
</comment>
<proteinExistence type="inferred from homology"/>
<comment type="subcellular location">
    <subcellularLocation>
        <location evidence="1">Cytoplasm</location>
        <location evidence="1">Cytosol</location>
    </subcellularLocation>
</comment>
<keyword evidence="5" id="KW-0963">Cytoplasm</keyword>
<feature type="active site" description="Charge relay system" evidence="9">
    <location>
        <position position="173"/>
    </location>
</feature>
<dbReference type="InterPro" id="IPR017395">
    <property type="entry name" value="Chlorophyllase-like"/>
</dbReference>
<evidence type="ECO:0000256" key="9">
    <source>
        <dbReference type="PIRSR" id="PIRSR038128-50"/>
    </source>
</evidence>
<organism evidence="10 11">
    <name type="scientific">Erythroxylum novogranatense</name>
    <dbReference type="NCBI Taxonomy" id="1862640"/>
    <lineage>
        <taxon>Eukaryota</taxon>
        <taxon>Viridiplantae</taxon>
        <taxon>Streptophyta</taxon>
        <taxon>Embryophyta</taxon>
        <taxon>Tracheophyta</taxon>
        <taxon>Spermatophyta</taxon>
        <taxon>Magnoliopsida</taxon>
        <taxon>eudicotyledons</taxon>
        <taxon>Gunneridae</taxon>
        <taxon>Pentapetalae</taxon>
        <taxon>rosids</taxon>
        <taxon>fabids</taxon>
        <taxon>Malpighiales</taxon>
        <taxon>Erythroxylaceae</taxon>
        <taxon>Erythroxylum</taxon>
    </lineage>
</organism>